<dbReference type="EMBL" id="CAJNNW010001616">
    <property type="protein sequence ID" value="CAE8639927.1"/>
    <property type="molecule type" value="Genomic_DNA"/>
</dbReference>
<protein>
    <recommendedName>
        <fullName evidence="3">SET domain-containing protein</fullName>
    </recommendedName>
</protein>
<gene>
    <name evidence="4" type="ORF">PGLA2088_LOCUS2016</name>
</gene>
<keyword evidence="2" id="KW-1133">Transmembrane helix</keyword>
<dbReference type="PROSITE" id="PS50280">
    <property type="entry name" value="SET"/>
    <property type="match status" value="1"/>
</dbReference>
<dbReference type="InterPro" id="IPR001214">
    <property type="entry name" value="SET_dom"/>
</dbReference>
<dbReference type="SUPFAM" id="SSF82199">
    <property type="entry name" value="SET domain"/>
    <property type="match status" value="1"/>
</dbReference>
<name>A0A813HQ97_POLGL</name>
<feature type="domain" description="SET" evidence="3">
    <location>
        <begin position="8"/>
        <end position="172"/>
    </location>
</feature>
<evidence type="ECO:0000313" key="5">
    <source>
        <dbReference type="Proteomes" id="UP000626109"/>
    </source>
</evidence>
<keyword evidence="2" id="KW-0812">Transmembrane</keyword>
<keyword evidence="2" id="KW-0472">Membrane</keyword>
<dbReference type="Gene3D" id="1.25.40.10">
    <property type="entry name" value="Tetratricopeptide repeat domain"/>
    <property type="match status" value="1"/>
</dbReference>
<evidence type="ECO:0000256" key="1">
    <source>
        <dbReference type="SAM" id="MobiDB-lite"/>
    </source>
</evidence>
<feature type="transmembrane region" description="Helical" evidence="2">
    <location>
        <begin position="503"/>
        <end position="521"/>
    </location>
</feature>
<proteinExistence type="predicted"/>
<feature type="region of interest" description="Disordered" evidence="1">
    <location>
        <begin position="423"/>
        <end position="497"/>
    </location>
</feature>
<sequence length="529" mass="56945">MSTGLERAGAVVASDPDRPHLGRFLRAARALERGEVVLQDTPLLRVRGLRGYLSEEALGSIDALKRAELFVPEEISSAAVQRLRNEADRRGANRTGSQARSAELCEAELLISSVLHFNAFASGPSGRDQAVFANLARANHSCSPNCIVDGDQGTLRTLRAVGEGEELTLSYLDDAALLRPKERRRSELAKRYEFSCCCARCSAPADDTRRFRGRCHALASKCGGELLVHRDPKGQVFLRCEQCGEPATQEVSAELLSAEEAAFASLRAANSGDLEEEDEGQMLMKCWKFATKHPCHAAAVELANDFAFPDAVPAKKVVLEALKAVLGTPCQLAVDTRREVAELLEKRGDADGARVNFEEAASMACILDGRTSMEEVLREWDIRVAAPAASAVRPEPTGTATAAGSASVGTATAVYAGPDLESLYDEKKKKPNPQSSEAIGPSLRKRGHKAVPERRPVESEAAISQLPASAGEGEGEGEGVQLRDAEEPPSQRTERKDRVEAKLLAVAAVLTLGALLATAFLKSSWRLRR</sequence>
<dbReference type="InterPro" id="IPR011990">
    <property type="entry name" value="TPR-like_helical_dom_sf"/>
</dbReference>
<dbReference type="Proteomes" id="UP000626109">
    <property type="component" value="Unassembled WGS sequence"/>
</dbReference>
<reference evidence="4" key="1">
    <citation type="submission" date="2021-02" db="EMBL/GenBank/DDBJ databases">
        <authorList>
            <person name="Dougan E. K."/>
            <person name="Rhodes N."/>
            <person name="Thang M."/>
            <person name="Chan C."/>
        </authorList>
    </citation>
    <scope>NUCLEOTIDE SEQUENCE</scope>
</reference>
<dbReference type="PANTHER" id="PTHR12197:SF251">
    <property type="entry name" value="EG:BACR7C10.4 PROTEIN"/>
    <property type="match status" value="1"/>
</dbReference>
<dbReference type="InterPro" id="IPR046341">
    <property type="entry name" value="SET_dom_sf"/>
</dbReference>
<dbReference type="Pfam" id="PF00856">
    <property type="entry name" value="SET"/>
    <property type="match status" value="1"/>
</dbReference>
<evidence type="ECO:0000256" key="2">
    <source>
        <dbReference type="SAM" id="Phobius"/>
    </source>
</evidence>
<dbReference type="GO" id="GO:0005634">
    <property type="term" value="C:nucleus"/>
    <property type="evidence" value="ECO:0007669"/>
    <property type="project" value="TreeGrafter"/>
</dbReference>
<organism evidence="4 5">
    <name type="scientific">Polarella glacialis</name>
    <name type="common">Dinoflagellate</name>
    <dbReference type="NCBI Taxonomy" id="89957"/>
    <lineage>
        <taxon>Eukaryota</taxon>
        <taxon>Sar</taxon>
        <taxon>Alveolata</taxon>
        <taxon>Dinophyceae</taxon>
        <taxon>Suessiales</taxon>
        <taxon>Suessiaceae</taxon>
        <taxon>Polarella</taxon>
    </lineage>
</organism>
<dbReference type="InterPro" id="IPR050869">
    <property type="entry name" value="H3K4_H4K5_MeTrfase"/>
</dbReference>
<dbReference type="CDD" id="cd20071">
    <property type="entry name" value="SET_SMYD"/>
    <property type="match status" value="1"/>
</dbReference>
<evidence type="ECO:0000259" key="3">
    <source>
        <dbReference type="PROSITE" id="PS50280"/>
    </source>
</evidence>
<dbReference type="PANTHER" id="PTHR12197">
    <property type="entry name" value="HISTONE-LYSINE N-METHYLTRANSFERASE SMYD"/>
    <property type="match status" value="1"/>
</dbReference>
<comment type="caution">
    <text evidence="4">The sequence shown here is derived from an EMBL/GenBank/DDBJ whole genome shotgun (WGS) entry which is preliminary data.</text>
</comment>
<evidence type="ECO:0000313" key="4">
    <source>
        <dbReference type="EMBL" id="CAE8639927.1"/>
    </source>
</evidence>
<dbReference type="AlphaFoldDB" id="A0A813HQ97"/>
<dbReference type="Gene3D" id="2.170.270.10">
    <property type="entry name" value="SET domain"/>
    <property type="match status" value="1"/>
</dbReference>
<accession>A0A813HQ97</accession>